<evidence type="ECO:0000313" key="7">
    <source>
        <dbReference type="Proteomes" id="UP000325141"/>
    </source>
</evidence>
<keyword evidence="1 3" id="KW-0597">Phosphoprotein</keyword>
<keyword evidence="7" id="KW-1185">Reference proteome</keyword>
<dbReference type="RefSeq" id="WP_150013358.1">
    <property type="nucleotide sequence ID" value="NZ_VWSG01000008.1"/>
</dbReference>
<feature type="domain" description="Response regulatory" evidence="5">
    <location>
        <begin position="3"/>
        <end position="119"/>
    </location>
</feature>
<dbReference type="InterPro" id="IPR000792">
    <property type="entry name" value="Tscrpt_reg_LuxR_C"/>
</dbReference>
<protein>
    <submittedName>
        <fullName evidence="6">Response regulator transcription factor</fullName>
    </submittedName>
</protein>
<dbReference type="InterPro" id="IPR058245">
    <property type="entry name" value="NreC/VraR/RcsB-like_REC"/>
</dbReference>
<evidence type="ECO:0000259" key="4">
    <source>
        <dbReference type="PROSITE" id="PS50043"/>
    </source>
</evidence>
<dbReference type="GO" id="GO:0000160">
    <property type="term" value="P:phosphorelay signal transduction system"/>
    <property type="evidence" value="ECO:0007669"/>
    <property type="project" value="InterPro"/>
</dbReference>
<feature type="modified residue" description="4-aspartylphosphate" evidence="3">
    <location>
        <position position="54"/>
    </location>
</feature>
<dbReference type="EMBL" id="VWSG01000008">
    <property type="protein sequence ID" value="KAA5533951.1"/>
    <property type="molecule type" value="Genomic_DNA"/>
</dbReference>
<dbReference type="GO" id="GO:0006355">
    <property type="term" value="P:regulation of DNA-templated transcription"/>
    <property type="evidence" value="ECO:0007669"/>
    <property type="project" value="InterPro"/>
</dbReference>
<dbReference type="SUPFAM" id="SSF52172">
    <property type="entry name" value="CheY-like"/>
    <property type="match status" value="1"/>
</dbReference>
<dbReference type="SMART" id="SM00421">
    <property type="entry name" value="HTH_LUXR"/>
    <property type="match status" value="1"/>
</dbReference>
<dbReference type="InterPro" id="IPR016032">
    <property type="entry name" value="Sig_transdc_resp-reg_C-effctor"/>
</dbReference>
<dbReference type="PROSITE" id="PS50043">
    <property type="entry name" value="HTH_LUXR_2"/>
    <property type="match status" value="1"/>
</dbReference>
<dbReference type="InterPro" id="IPR011006">
    <property type="entry name" value="CheY-like_superfamily"/>
</dbReference>
<name>A0A5M6CFP1_9FLAO</name>
<dbReference type="Gene3D" id="3.40.50.2300">
    <property type="match status" value="1"/>
</dbReference>
<reference evidence="6 7" key="1">
    <citation type="submission" date="2019-09" db="EMBL/GenBank/DDBJ databases">
        <title>Genome sequence and assembly of Flavobacterium sp.</title>
        <authorList>
            <person name="Chhetri G."/>
        </authorList>
    </citation>
    <scope>NUCLEOTIDE SEQUENCE [LARGE SCALE GENOMIC DNA]</scope>
    <source>
        <strain evidence="6 7">SNL9</strain>
    </source>
</reference>
<dbReference type="GO" id="GO:0003677">
    <property type="term" value="F:DNA binding"/>
    <property type="evidence" value="ECO:0007669"/>
    <property type="project" value="UniProtKB-KW"/>
</dbReference>
<evidence type="ECO:0000259" key="5">
    <source>
        <dbReference type="PROSITE" id="PS50110"/>
    </source>
</evidence>
<dbReference type="AlphaFoldDB" id="A0A5M6CFP1"/>
<dbReference type="Pfam" id="PF00072">
    <property type="entry name" value="Response_reg"/>
    <property type="match status" value="1"/>
</dbReference>
<dbReference type="Pfam" id="PF00196">
    <property type="entry name" value="GerE"/>
    <property type="match status" value="1"/>
</dbReference>
<dbReference type="PROSITE" id="PS50110">
    <property type="entry name" value="RESPONSE_REGULATORY"/>
    <property type="match status" value="1"/>
</dbReference>
<gene>
    <name evidence="6" type="ORF">F0460_11500</name>
</gene>
<dbReference type="SUPFAM" id="SSF46894">
    <property type="entry name" value="C-terminal effector domain of the bipartite response regulators"/>
    <property type="match status" value="1"/>
</dbReference>
<proteinExistence type="predicted"/>
<dbReference type="SMART" id="SM00448">
    <property type="entry name" value="REC"/>
    <property type="match status" value="1"/>
</dbReference>
<feature type="domain" description="HTH luxR-type" evidence="4">
    <location>
        <begin position="145"/>
        <end position="210"/>
    </location>
</feature>
<dbReference type="CDD" id="cd06170">
    <property type="entry name" value="LuxR_C_like"/>
    <property type="match status" value="1"/>
</dbReference>
<organism evidence="6 7">
    <name type="scientific">Paenimyroides baculatum</name>
    <dbReference type="NCBI Taxonomy" id="2608000"/>
    <lineage>
        <taxon>Bacteria</taxon>
        <taxon>Pseudomonadati</taxon>
        <taxon>Bacteroidota</taxon>
        <taxon>Flavobacteriia</taxon>
        <taxon>Flavobacteriales</taxon>
        <taxon>Flavobacteriaceae</taxon>
        <taxon>Paenimyroides</taxon>
    </lineage>
</organism>
<evidence type="ECO:0000256" key="1">
    <source>
        <dbReference type="ARBA" id="ARBA00022553"/>
    </source>
</evidence>
<evidence type="ECO:0000256" key="2">
    <source>
        <dbReference type="ARBA" id="ARBA00023125"/>
    </source>
</evidence>
<sequence length="221" mass="25395">MLRVAITDDHTLFRKSLGMLVNNFADMQVVLEAGNGSELLEKLQNTSADILLLDLQMPEMDGFETAKRIKERYPEIKILILTLMSETDIIDRVIKMGVNGYFTKNTPPQELEDAIWNLSNDGFYFEESLSTVINKILNDTETEIIPEETINFTERELEVIKFTAEGFKAREIAEALYISPKTVNNHKQNIQNKYQFESMMTAILYCLNNRLIDVDLNSSKK</sequence>
<dbReference type="PRINTS" id="PR00038">
    <property type="entry name" value="HTHLUXR"/>
</dbReference>
<evidence type="ECO:0000256" key="3">
    <source>
        <dbReference type="PROSITE-ProRule" id="PRU00169"/>
    </source>
</evidence>
<keyword evidence="2" id="KW-0238">DNA-binding</keyword>
<dbReference type="CDD" id="cd17535">
    <property type="entry name" value="REC_NarL-like"/>
    <property type="match status" value="1"/>
</dbReference>
<dbReference type="Proteomes" id="UP000325141">
    <property type="component" value="Unassembled WGS sequence"/>
</dbReference>
<dbReference type="InterPro" id="IPR001789">
    <property type="entry name" value="Sig_transdc_resp-reg_receiver"/>
</dbReference>
<evidence type="ECO:0000313" key="6">
    <source>
        <dbReference type="EMBL" id="KAA5533951.1"/>
    </source>
</evidence>
<accession>A0A5M6CFP1</accession>
<dbReference type="InterPro" id="IPR039420">
    <property type="entry name" value="WalR-like"/>
</dbReference>
<dbReference type="PANTHER" id="PTHR43214">
    <property type="entry name" value="TWO-COMPONENT RESPONSE REGULATOR"/>
    <property type="match status" value="1"/>
</dbReference>
<comment type="caution">
    <text evidence="6">The sequence shown here is derived from an EMBL/GenBank/DDBJ whole genome shotgun (WGS) entry which is preliminary data.</text>
</comment>
<dbReference type="PROSITE" id="PS00622">
    <property type="entry name" value="HTH_LUXR_1"/>
    <property type="match status" value="1"/>
</dbReference>